<protein>
    <submittedName>
        <fullName evidence="1">Uncharacterized protein</fullName>
    </submittedName>
</protein>
<keyword evidence="2" id="KW-1185">Reference proteome</keyword>
<gene>
    <name evidence="1" type="ORF">C2845_PM07G13630</name>
</gene>
<comment type="caution">
    <text evidence="1">The sequence shown here is derived from an EMBL/GenBank/DDBJ whole genome shotgun (WGS) entry which is preliminary data.</text>
</comment>
<evidence type="ECO:0000313" key="1">
    <source>
        <dbReference type="EMBL" id="RLN23376.1"/>
    </source>
</evidence>
<organism evidence="1 2">
    <name type="scientific">Panicum miliaceum</name>
    <name type="common">Proso millet</name>
    <name type="synonym">Broomcorn millet</name>
    <dbReference type="NCBI Taxonomy" id="4540"/>
    <lineage>
        <taxon>Eukaryota</taxon>
        <taxon>Viridiplantae</taxon>
        <taxon>Streptophyta</taxon>
        <taxon>Embryophyta</taxon>
        <taxon>Tracheophyta</taxon>
        <taxon>Spermatophyta</taxon>
        <taxon>Magnoliopsida</taxon>
        <taxon>Liliopsida</taxon>
        <taxon>Poales</taxon>
        <taxon>Poaceae</taxon>
        <taxon>PACMAD clade</taxon>
        <taxon>Panicoideae</taxon>
        <taxon>Panicodae</taxon>
        <taxon>Paniceae</taxon>
        <taxon>Panicinae</taxon>
        <taxon>Panicum</taxon>
        <taxon>Panicum sect. Panicum</taxon>
    </lineage>
</organism>
<dbReference type="EMBL" id="PQIB02000004">
    <property type="protein sequence ID" value="RLN23376.1"/>
    <property type="molecule type" value="Genomic_DNA"/>
</dbReference>
<dbReference type="Proteomes" id="UP000275267">
    <property type="component" value="Unassembled WGS sequence"/>
</dbReference>
<reference evidence="2" key="1">
    <citation type="journal article" date="2019" name="Nat. Commun.">
        <title>The genome of broomcorn millet.</title>
        <authorList>
            <person name="Zou C."/>
            <person name="Miki D."/>
            <person name="Li D."/>
            <person name="Tang Q."/>
            <person name="Xiao L."/>
            <person name="Rajput S."/>
            <person name="Deng P."/>
            <person name="Jia W."/>
            <person name="Huang R."/>
            <person name="Zhang M."/>
            <person name="Sun Y."/>
            <person name="Hu J."/>
            <person name="Fu X."/>
            <person name="Schnable P.S."/>
            <person name="Li F."/>
            <person name="Zhang H."/>
            <person name="Feng B."/>
            <person name="Zhu X."/>
            <person name="Liu R."/>
            <person name="Schnable J.C."/>
            <person name="Zhu J.-K."/>
            <person name="Zhang H."/>
        </authorList>
    </citation>
    <scope>NUCLEOTIDE SEQUENCE [LARGE SCALE GENOMIC DNA]</scope>
</reference>
<evidence type="ECO:0000313" key="2">
    <source>
        <dbReference type="Proteomes" id="UP000275267"/>
    </source>
</evidence>
<dbReference type="AlphaFoldDB" id="A0A3L6SLB0"/>
<sequence>MVFDLNSLPPDPGEAFTNMTEEPLYELPFPIHAALPDLNEEPLDEEQLFQFHEAQEAQLVGFRVIPGGQNEGISLGKFFQDFAMAVDVSVAAI</sequence>
<accession>A0A3L6SLB0</accession>
<name>A0A3L6SLB0_PANMI</name>
<proteinExistence type="predicted"/>